<dbReference type="EMBL" id="SIJB01000014">
    <property type="protein sequence ID" value="NBI28444.1"/>
    <property type="molecule type" value="Genomic_DNA"/>
</dbReference>
<dbReference type="PANTHER" id="PTHR43884">
    <property type="entry name" value="ACYL-COA DEHYDROGENASE"/>
    <property type="match status" value="1"/>
</dbReference>
<comment type="caution">
    <text evidence="12">The sequence shown here is derived from an EMBL/GenBank/DDBJ whole genome shotgun (WGS) entry which is preliminary data.</text>
</comment>
<dbReference type="InterPro" id="IPR036250">
    <property type="entry name" value="AcylCo_DH-like_C"/>
</dbReference>
<dbReference type="InterPro" id="IPR013786">
    <property type="entry name" value="AcylCoA_DH/ox_N"/>
</dbReference>
<dbReference type="PANTHER" id="PTHR43884:SF12">
    <property type="entry name" value="ISOVALERYL-COA DEHYDROGENASE, MITOCHONDRIAL-RELATED"/>
    <property type="match status" value="1"/>
</dbReference>
<feature type="domain" description="Acyl-CoA dehydrogenase/oxidase N-terminal" evidence="10">
    <location>
        <begin position="30"/>
        <end position="142"/>
    </location>
</feature>
<evidence type="ECO:0000256" key="6">
    <source>
        <dbReference type="ARBA" id="ARBA00052546"/>
    </source>
</evidence>
<evidence type="ECO:0000259" key="11">
    <source>
        <dbReference type="Pfam" id="PF21263"/>
    </source>
</evidence>
<evidence type="ECO:0000256" key="3">
    <source>
        <dbReference type="ARBA" id="ARBA00022630"/>
    </source>
</evidence>
<dbReference type="FunFam" id="1.20.140.10:FF:000019">
    <property type="entry name" value="Acyl-CoA dehydrogenase"/>
    <property type="match status" value="1"/>
</dbReference>
<dbReference type="InterPro" id="IPR049426">
    <property type="entry name" value="Acyl-CoA-dh-like_C"/>
</dbReference>
<sequence length="594" mass="66347">MMKANNLVKGGSFLLSEVDVSTVFTPEDCTEEHLMIANLSESFIDQEIDPYDDVLETQDFTLLVKLVKKAGELGLLGASVPEEYGGTNLDRISSTLISEKMIRCSSYSLTIAAHIGIGTLPIVLFGTKDQKQKYLPLSVSGEQIFAYCLTEPSSGSDALNAKTTAVLSEDATHYVLTGTKQFITNAAFADVFIVYAKVDGKHFSTFIVEKKFKGVSTGAEEKKMGIKGSSTRQLILEDVHVPIENVLGEVGKGHVIAFNILNLGRYSLAAGCVGSSKWAIELAVQYGCERKQFNKTLTEFPLIQKKIADMTIYTYAAESMVFRTGGLMDSARRSLNLNIEDHANQVIKGIAEYAMECSMNKVFATECLDYVADESLQIHGGYGFTQEYKIERIYRDARINRIFEGTNEINRLLIPNQLFRRAMKGELPLMEAVKKLEQELVTYIPSTPDEGVPLLQEKAILNSAKKIFLMVVGKTVKQFKQQLEEQQEIIEIIANLAIQIYAMESVMIRTKKAIDKEGIIRAKQKWNITAAFTQESFAKIQHMAKDAFVMTESGDELKMTLAMMKKLVRYNPRNLLPVKRQIAARIIDSKKYVV</sequence>
<dbReference type="InterPro" id="IPR037069">
    <property type="entry name" value="AcylCoA_DH/ox_N_sf"/>
</dbReference>
<evidence type="ECO:0000259" key="9">
    <source>
        <dbReference type="Pfam" id="PF02770"/>
    </source>
</evidence>
<dbReference type="Pfam" id="PF02771">
    <property type="entry name" value="Acyl-CoA_dh_N"/>
    <property type="match status" value="1"/>
</dbReference>
<gene>
    <name evidence="12" type="ORF">ERL59_05700</name>
</gene>
<accession>A0A6N9Q242</accession>
<comment type="catalytic activity">
    <reaction evidence="6">
        <text>a 2,3-saturated acyl-CoA + A = a 2,3-dehydroacyl-CoA + AH2</text>
        <dbReference type="Rhea" id="RHEA:48608"/>
        <dbReference type="ChEBI" id="CHEBI:13193"/>
        <dbReference type="ChEBI" id="CHEBI:17499"/>
        <dbReference type="ChEBI" id="CHEBI:60015"/>
        <dbReference type="ChEBI" id="CHEBI:65111"/>
    </reaction>
</comment>
<dbReference type="SUPFAM" id="SSF47203">
    <property type="entry name" value="Acyl-CoA dehydrogenase C-terminal domain-like"/>
    <property type="match status" value="1"/>
</dbReference>
<dbReference type="InterPro" id="IPR006091">
    <property type="entry name" value="Acyl-CoA_Oxase/DH_mid-dom"/>
</dbReference>
<reference evidence="12 13" key="1">
    <citation type="submission" date="2019-01" db="EMBL/GenBank/DDBJ databases">
        <title>Chengkuizengella sp. nov., isolated from deep-sea sediment of East Pacific Ocean.</title>
        <authorList>
            <person name="Yang J."/>
            <person name="Lai Q."/>
            <person name="Shao Z."/>
        </authorList>
    </citation>
    <scope>NUCLEOTIDE SEQUENCE [LARGE SCALE GENOMIC DNA]</scope>
    <source>
        <strain evidence="12 13">YPA3-1-1</strain>
    </source>
</reference>
<dbReference type="Gene3D" id="1.20.140.10">
    <property type="entry name" value="Butyryl-CoA Dehydrogenase, subunit A, domain 3"/>
    <property type="match status" value="2"/>
</dbReference>
<evidence type="ECO:0000256" key="2">
    <source>
        <dbReference type="ARBA" id="ARBA00009347"/>
    </source>
</evidence>
<dbReference type="SUPFAM" id="SSF56645">
    <property type="entry name" value="Acyl-CoA dehydrogenase NM domain-like"/>
    <property type="match status" value="1"/>
</dbReference>
<dbReference type="FunFam" id="1.10.540.10:FF:000001">
    <property type="entry name" value="Very long-chain-specific acyl-CoA dehydrogenase, mitochondrial"/>
    <property type="match status" value="1"/>
</dbReference>
<proteinExistence type="inferred from homology"/>
<dbReference type="Pfam" id="PF21263">
    <property type="entry name" value="Acyl-CoA-dh_C"/>
    <property type="match status" value="1"/>
</dbReference>
<protein>
    <submittedName>
        <fullName evidence="12">Acyl-CoA dehydrogenase</fullName>
    </submittedName>
</protein>
<evidence type="ECO:0000256" key="1">
    <source>
        <dbReference type="ARBA" id="ARBA00001974"/>
    </source>
</evidence>
<name>A0A6N9Q242_9BACL</name>
<keyword evidence="4 7" id="KW-0274">FAD</keyword>
<dbReference type="Gene3D" id="1.10.540.10">
    <property type="entry name" value="Acyl-CoA dehydrogenase/oxidase, N-terminal domain"/>
    <property type="match status" value="1"/>
</dbReference>
<dbReference type="InterPro" id="IPR006089">
    <property type="entry name" value="Acyl-CoA_DH_CS"/>
</dbReference>
<comment type="cofactor">
    <cofactor evidence="1 7">
        <name>FAD</name>
        <dbReference type="ChEBI" id="CHEBI:57692"/>
    </cofactor>
</comment>
<evidence type="ECO:0000256" key="4">
    <source>
        <dbReference type="ARBA" id="ARBA00022827"/>
    </source>
</evidence>
<evidence type="ECO:0000256" key="5">
    <source>
        <dbReference type="ARBA" id="ARBA00023002"/>
    </source>
</evidence>
<feature type="domain" description="Acyl-CoA oxidase/dehydrogenase middle" evidence="9">
    <location>
        <begin position="146"/>
        <end position="239"/>
    </location>
</feature>
<dbReference type="PROSITE" id="PS00073">
    <property type="entry name" value="ACYL_COA_DH_2"/>
    <property type="match status" value="1"/>
</dbReference>
<feature type="domain" description="Acyl-CoA dehydrogenase/oxidase C-terminal" evidence="8">
    <location>
        <begin position="251"/>
        <end position="416"/>
    </location>
</feature>
<comment type="similarity">
    <text evidence="2 7">Belongs to the acyl-CoA dehydrogenase family.</text>
</comment>
<keyword evidence="3 7" id="KW-0285">Flavoprotein</keyword>
<dbReference type="AlphaFoldDB" id="A0A6N9Q242"/>
<evidence type="ECO:0000259" key="10">
    <source>
        <dbReference type="Pfam" id="PF02771"/>
    </source>
</evidence>
<feature type="domain" description="Acyl-CoA dehydrogenase-like C-terminal" evidence="11">
    <location>
        <begin position="464"/>
        <end position="566"/>
    </location>
</feature>
<dbReference type="FunFam" id="2.40.110.10:FF:000001">
    <property type="entry name" value="Acyl-CoA dehydrogenase, mitochondrial"/>
    <property type="match status" value="1"/>
</dbReference>
<dbReference type="GO" id="GO:0050660">
    <property type="term" value="F:flavin adenine dinucleotide binding"/>
    <property type="evidence" value="ECO:0007669"/>
    <property type="project" value="InterPro"/>
</dbReference>
<dbReference type="Pfam" id="PF00441">
    <property type="entry name" value="Acyl-CoA_dh_1"/>
    <property type="match status" value="1"/>
</dbReference>
<dbReference type="GO" id="GO:0003995">
    <property type="term" value="F:acyl-CoA dehydrogenase activity"/>
    <property type="evidence" value="ECO:0007669"/>
    <property type="project" value="InterPro"/>
</dbReference>
<evidence type="ECO:0000313" key="13">
    <source>
        <dbReference type="Proteomes" id="UP000448943"/>
    </source>
</evidence>
<evidence type="ECO:0000256" key="7">
    <source>
        <dbReference type="RuleBase" id="RU362125"/>
    </source>
</evidence>
<dbReference type="Proteomes" id="UP000448943">
    <property type="component" value="Unassembled WGS sequence"/>
</dbReference>
<dbReference type="Gene3D" id="2.40.110.10">
    <property type="entry name" value="Butyryl-CoA Dehydrogenase, subunit A, domain 2"/>
    <property type="match status" value="1"/>
</dbReference>
<dbReference type="Pfam" id="PF02770">
    <property type="entry name" value="Acyl-CoA_dh_M"/>
    <property type="match status" value="1"/>
</dbReference>
<dbReference type="InterPro" id="IPR009075">
    <property type="entry name" value="AcylCo_DH/oxidase_C"/>
</dbReference>
<dbReference type="InterPro" id="IPR046373">
    <property type="entry name" value="Acyl-CoA_Oxase/DH_mid-dom_sf"/>
</dbReference>
<evidence type="ECO:0000259" key="8">
    <source>
        <dbReference type="Pfam" id="PF00441"/>
    </source>
</evidence>
<dbReference type="InterPro" id="IPR009100">
    <property type="entry name" value="AcylCoA_DH/oxidase_NM_dom_sf"/>
</dbReference>
<organism evidence="12 13">
    <name type="scientific">Chengkuizengella marina</name>
    <dbReference type="NCBI Taxonomy" id="2507566"/>
    <lineage>
        <taxon>Bacteria</taxon>
        <taxon>Bacillati</taxon>
        <taxon>Bacillota</taxon>
        <taxon>Bacilli</taxon>
        <taxon>Bacillales</taxon>
        <taxon>Paenibacillaceae</taxon>
        <taxon>Chengkuizengella</taxon>
    </lineage>
</organism>
<evidence type="ECO:0000313" key="12">
    <source>
        <dbReference type="EMBL" id="NBI28444.1"/>
    </source>
</evidence>
<keyword evidence="13" id="KW-1185">Reference proteome</keyword>
<keyword evidence="5 7" id="KW-0560">Oxidoreductase</keyword>